<evidence type="ECO:0000256" key="2">
    <source>
        <dbReference type="SAM" id="MobiDB-lite"/>
    </source>
</evidence>
<feature type="compositionally biased region" description="Basic and acidic residues" evidence="2">
    <location>
        <begin position="715"/>
        <end position="735"/>
    </location>
</feature>
<feature type="compositionally biased region" description="Low complexity" evidence="2">
    <location>
        <begin position="400"/>
        <end position="413"/>
    </location>
</feature>
<feature type="compositionally biased region" description="Polar residues" evidence="2">
    <location>
        <begin position="955"/>
        <end position="971"/>
    </location>
</feature>
<feature type="region of interest" description="Disordered" evidence="2">
    <location>
        <begin position="183"/>
        <end position="209"/>
    </location>
</feature>
<evidence type="ECO:0000313" key="4">
    <source>
        <dbReference type="Proteomes" id="UP000799771"/>
    </source>
</evidence>
<evidence type="ECO:0000256" key="1">
    <source>
        <dbReference type="SAM" id="Coils"/>
    </source>
</evidence>
<feature type="compositionally biased region" description="Polar residues" evidence="2">
    <location>
        <begin position="246"/>
        <end position="270"/>
    </location>
</feature>
<proteinExistence type="predicted"/>
<feature type="region of interest" description="Disordered" evidence="2">
    <location>
        <begin position="1058"/>
        <end position="1141"/>
    </location>
</feature>
<feature type="compositionally biased region" description="Polar residues" evidence="2">
    <location>
        <begin position="1160"/>
        <end position="1184"/>
    </location>
</feature>
<gene>
    <name evidence="3" type="ORF">P153DRAFT_145876</name>
</gene>
<feature type="region of interest" description="Disordered" evidence="2">
    <location>
        <begin position="901"/>
        <end position="1022"/>
    </location>
</feature>
<dbReference type="EMBL" id="ML977522">
    <property type="protein sequence ID" value="KAF2123770.1"/>
    <property type="molecule type" value="Genomic_DNA"/>
</dbReference>
<feature type="compositionally biased region" description="Basic and acidic residues" evidence="2">
    <location>
        <begin position="1062"/>
        <end position="1081"/>
    </location>
</feature>
<feature type="compositionally biased region" description="Polar residues" evidence="2">
    <location>
        <begin position="1008"/>
        <end position="1022"/>
    </location>
</feature>
<feature type="coiled-coil region" evidence="1">
    <location>
        <begin position="549"/>
        <end position="618"/>
    </location>
</feature>
<feature type="compositionally biased region" description="Polar residues" evidence="2">
    <location>
        <begin position="1"/>
        <end position="21"/>
    </location>
</feature>
<sequence length="1453" mass="156864">MSSASRFSSQNNRGSRSSPRLSGQRGPRSSPRLSGQESTPGMSMPSRRSSSKTPTASQSIAKRVIPVPPDPNPIATTQRTTRKAPTKATASSAASMSCSPPPQTSAKSTRLGESSTYPVNLTQTAVPSRKLPPIQKKRTSSQANNGSFPSSSKRARLPSIAEDAPTDLVDGLKPAIRNMVLYGSNRPSTRQHPGTLQHDTGSNDDDMTDVTDSSIRVSIETGLPMTNSVFVKAKGDDELPEGPGSSAGSVDSATTDASKIRGTSKTVTRTETFDPFGASASLQAVHGNSTDAPTSIQERALSQPPPGQRDESLSQRFSKTPAALSSTLDTRTPEPGTISRAPDHRISEPRSTRARMLARLPAAAFSVVSGMISSPNGSKPKSSNTDSSLRNVMPPAYVTPQGQSSPPGSSGPSHVKRNKRRRRNYDSGSEDDITLSKGKERAVMSPIAKPNHKHTTAEHEATLSRLRRTIAERNAVIASQKHTISASKNQISLLQSSSQPAPQLGHASQTGSEARELVNYQDICLELRSTNQLLQSQLASASAQLALTCSQYQAQLQAYQAQLQTQQDLLRNQQAETTRRDSKIEVIKSNHWREITQAEEKRQRLSEQLDEEKFLRAREVEALRKQVEAGVLENLVMQRSIAPPQPQPESDHARSTGASDRSTNRGRHHSTNGRANGNFDKERVTTSPKHVFDADQVPGSWPVDPVSGPSSTHLDIGHGEDDDFHSDTSLRKQDRPFNLNASRAQGRQSDPTTAHGKGCDSDSDIGLGHDRVVAVDNKHEKVRECEDRPSHLDANHEQDRPSHLDTSHEQDRPSHLDTSHEQGRPSHLDTSHEQGRPSHLDTSHEQGRPSNSNTRQEGHPSNSTINHRQHDGLGLAISPTELQSTSDLAPKDHLTDSLKATSKVLSSPEQGKHIISARKSQSAQHDPTSSTKDKSNPRKVQNIPIPSSKQKEDTMPTTISDTAQLDSTSSTKPDHKQRNGKDTPTPQPRQDLDTISAGESQSARHDLSSSATETKSNPLSQQDTASFQPLAERVKGRHDVADSLLPALQLQAPINTVRRTIQPRDNRTESETRHDISDNHTHMPNNHLEMTGGDLASRPLDEAQHGSEQAQSHSLAKSQPTPLTRPNFADSGFRSTESGSASYVPSFTATKAELHLASQSGKRLSDATGSLQSNGLKDSEQAQLSPPHPAGSDPLRSASPDYPEQLPRMRVKDEVTPTIAPTHESELPSSTPIPTPACEPKPSSESAAPSAELEPSSKPVYDSTPTLTLKPQSELKSAPSPRSVTPVTLTEGGAHSIRSQPSPTAARTSFVPPSHEPTEADVRPVTKASSTFTNKHKEPSSIIGNATPLPLPENNVRILEESVTSGGHTEEVYTVSTFLKGDPKGVDGEVVSELGTGAHKEDLTSHSVHESQRGFRGVDLSEHTSDELQQGFRGVDLMSTLQMNYNKASGGST</sequence>
<feature type="compositionally biased region" description="Low complexity" evidence="2">
    <location>
        <begin position="38"/>
        <end position="57"/>
    </location>
</feature>
<name>A0A6A5ZW03_9PLEO</name>
<feature type="region of interest" description="Disordered" evidence="2">
    <location>
        <begin position="1"/>
        <end position="168"/>
    </location>
</feature>
<accession>A0A6A5ZW03</accession>
<feature type="compositionally biased region" description="Polar residues" evidence="2">
    <location>
        <begin position="140"/>
        <end position="152"/>
    </location>
</feature>
<feature type="compositionally biased region" description="Polar residues" evidence="2">
    <location>
        <begin position="848"/>
        <end position="866"/>
    </location>
</feature>
<protein>
    <submittedName>
        <fullName evidence="3">Uncharacterized protein</fullName>
    </submittedName>
</protein>
<feature type="compositionally biased region" description="Basic residues" evidence="2">
    <location>
        <begin position="414"/>
        <end position="423"/>
    </location>
</feature>
<reference evidence="3" key="1">
    <citation type="journal article" date="2020" name="Stud. Mycol.">
        <title>101 Dothideomycetes genomes: a test case for predicting lifestyles and emergence of pathogens.</title>
        <authorList>
            <person name="Haridas S."/>
            <person name="Albert R."/>
            <person name="Binder M."/>
            <person name="Bloem J."/>
            <person name="Labutti K."/>
            <person name="Salamov A."/>
            <person name="Andreopoulos B."/>
            <person name="Baker S."/>
            <person name="Barry K."/>
            <person name="Bills G."/>
            <person name="Bluhm B."/>
            <person name="Cannon C."/>
            <person name="Castanera R."/>
            <person name="Culley D."/>
            <person name="Daum C."/>
            <person name="Ezra D."/>
            <person name="Gonzalez J."/>
            <person name="Henrissat B."/>
            <person name="Kuo A."/>
            <person name="Liang C."/>
            <person name="Lipzen A."/>
            <person name="Lutzoni F."/>
            <person name="Magnuson J."/>
            <person name="Mondo S."/>
            <person name="Nolan M."/>
            <person name="Ohm R."/>
            <person name="Pangilinan J."/>
            <person name="Park H.-J."/>
            <person name="Ramirez L."/>
            <person name="Alfaro M."/>
            <person name="Sun H."/>
            <person name="Tritt A."/>
            <person name="Yoshinaga Y."/>
            <person name="Zwiers L.-H."/>
            <person name="Turgeon B."/>
            <person name="Goodwin S."/>
            <person name="Spatafora J."/>
            <person name="Crous P."/>
            <person name="Grigoriev I."/>
        </authorList>
    </citation>
    <scope>NUCLEOTIDE SEQUENCE</scope>
    <source>
        <strain evidence="3">CBS 119687</strain>
    </source>
</reference>
<feature type="compositionally biased region" description="Basic and acidic residues" evidence="2">
    <location>
        <begin position="972"/>
        <end position="981"/>
    </location>
</feature>
<feature type="compositionally biased region" description="Polar residues" evidence="2">
    <location>
        <begin position="1106"/>
        <end position="1124"/>
    </location>
</feature>
<feature type="region of interest" description="Disordered" evidence="2">
    <location>
        <begin position="641"/>
        <end position="869"/>
    </location>
</feature>
<feature type="compositionally biased region" description="Basic and acidic residues" evidence="2">
    <location>
        <begin position="341"/>
        <end position="351"/>
    </location>
</feature>
<feature type="compositionally biased region" description="Basic and acidic residues" evidence="2">
    <location>
        <begin position="767"/>
        <end position="847"/>
    </location>
</feature>
<feature type="compositionally biased region" description="Low complexity" evidence="2">
    <location>
        <begin position="373"/>
        <end position="384"/>
    </location>
</feature>
<dbReference type="RefSeq" id="XP_033518164.1">
    <property type="nucleotide sequence ID" value="XM_033662145.1"/>
</dbReference>
<feature type="compositionally biased region" description="Polar residues" evidence="2">
    <location>
        <begin position="1297"/>
        <end position="1307"/>
    </location>
</feature>
<feature type="compositionally biased region" description="Polar residues" evidence="2">
    <location>
        <begin position="739"/>
        <end position="752"/>
    </location>
</feature>
<feature type="compositionally biased region" description="Polar residues" evidence="2">
    <location>
        <begin position="104"/>
        <end position="126"/>
    </location>
</feature>
<feature type="compositionally biased region" description="Low complexity" evidence="2">
    <location>
        <begin position="1240"/>
        <end position="1259"/>
    </location>
</feature>
<keyword evidence="4" id="KW-1185">Reference proteome</keyword>
<dbReference type="GeneID" id="54402577"/>
<evidence type="ECO:0000313" key="3">
    <source>
        <dbReference type="EMBL" id="KAF2123770.1"/>
    </source>
</evidence>
<dbReference type="Proteomes" id="UP000799771">
    <property type="component" value="Unassembled WGS sequence"/>
</dbReference>
<feature type="compositionally biased region" description="Polar residues" evidence="2">
    <location>
        <begin position="918"/>
        <end position="930"/>
    </location>
</feature>
<feature type="compositionally biased region" description="Low complexity" evidence="2">
    <location>
        <begin position="86"/>
        <end position="98"/>
    </location>
</feature>
<feature type="compositionally biased region" description="Polar residues" evidence="2">
    <location>
        <begin position="185"/>
        <end position="200"/>
    </location>
</feature>
<feature type="compositionally biased region" description="Polar residues" evidence="2">
    <location>
        <begin position="1263"/>
        <end position="1288"/>
    </location>
</feature>
<feature type="region of interest" description="Disordered" evidence="2">
    <location>
        <begin position="1160"/>
        <end position="1348"/>
    </location>
</feature>
<feature type="compositionally biased region" description="Polar residues" evidence="2">
    <location>
        <begin position="280"/>
        <end position="297"/>
    </location>
</feature>
<organism evidence="3 4">
    <name type="scientific">Dothidotthia symphoricarpi CBS 119687</name>
    <dbReference type="NCBI Taxonomy" id="1392245"/>
    <lineage>
        <taxon>Eukaryota</taxon>
        <taxon>Fungi</taxon>
        <taxon>Dikarya</taxon>
        <taxon>Ascomycota</taxon>
        <taxon>Pezizomycotina</taxon>
        <taxon>Dothideomycetes</taxon>
        <taxon>Pleosporomycetidae</taxon>
        <taxon>Pleosporales</taxon>
        <taxon>Dothidotthiaceae</taxon>
        <taxon>Dothidotthia</taxon>
    </lineage>
</organism>
<keyword evidence="1" id="KW-0175">Coiled coil</keyword>
<feature type="region of interest" description="Disordered" evidence="2">
    <location>
        <begin position="371"/>
        <end position="461"/>
    </location>
</feature>
<feature type="region of interest" description="Disordered" evidence="2">
    <location>
        <begin position="234"/>
        <end position="351"/>
    </location>
</feature>
<feature type="compositionally biased region" description="Polar residues" evidence="2">
    <location>
        <begin position="314"/>
        <end position="330"/>
    </location>
</feature>